<dbReference type="Proteomes" id="UP000789525">
    <property type="component" value="Unassembled WGS sequence"/>
</dbReference>
<sequence>MPKAPKSQRLKYVSRKFAAPEKKVDPVRIGSTSDKSSVERPENVFPQTKKEREKARHDKWIQKFNLSNPPDVIKKTKTKKKKKSQRMDVEETLMFSTASLKDSIQAIDIRQNSESQSQVKKSNSQSPPSARTKAARKNIASSYFRRELVKTVANEEHLATIVMPHVSADTFEIILKCIYGGDVDLENMDNRLIFDLMLSADELEFKELSEKLETLFIEEKSHWLLTSFFLVYKSVFNKVDRFKRLENFCIDIIVKYPNIMFDSSEFIFINESALVSLLKRNDLEIEEIKIWDKVIEWGVAQNPGLPSKLEEWTEVNFMSLKITLQRCLPYIRYFQLSTDDVARKLLPYRKILGKQLWCDIMMNLISPDDPIESLILPARKSTNTPMLQRRIKSTILSDEHAAEISSWIDRNPITYPTSDIPYEFQLILRGSRDGFDPQTFWNMSHGHAFTVIVVKVERTGEILGGYNPLTWDQTSNGYKATDDSFIFSLKSGKLQNSILSRVRDHNLAVLYRHPNFQNSYGPYFGGCSELHLFHNRGRIGSCSNQTDCYERPIRRLKRSDEYFNIVDYEVFAVSRKVTYSESWG</sequence>
<protein>
    <submittedName>
        <fullName evidence="1">4967_t:CDS:1</fullName>
    </submittedName>
</protein>
<dbReference type="EMBL" id="CAJVPT010002453">
    <property type="protein sequence ID" value="CAG8481420.1"/>
    <property type="molecule type" value="Genomic_DNA"/>
</dbReference>
<proteinExistence type="predicted"/>
<evidence type="ECO:0000313" key="1">
    <source>
        <dbReference type="EMBL" id="CAG8481420.1"/>
    </source>
</evidence>
<accession>A0ACA9KM26</accession>
<reference evidence="1" key="1">
    <citation type="submission" date="2021-06" db="EMBL/GenBank/DDBJ databases">
        <authorList>
            <person name="Kallberg Y."/>
            <person name="Tangrot J."/>
            <person name="Rosling A."/>
        </authorList>
    </citation>
    <scope>NUCLEOTIDE SEQUENCE</scope>
    <source>
        <strain evidence="1">CL356</strain>
    </source>
</reference>
<gene>
    <name evidence="1" type="ORF">ACOLOM_LOCUS2002</name>
</gene>
<comment type="caution">
    <text evidence="1">The sequence shown here is derived from an EMBL/GenBank/DDBJ whole genome shotgun (WGS) entry which is preliminary data.</text>
</comment>
<keyword evidence="2" id="KW-1185">Reference proteome</keyword>
<evidence type="ECO:0000313" key="2">
    <source>
        <dbReference type="Proteomes" id="UP000789525"/>
    </source>
</evidence>
<organism evidence="1 2">
    <name type="scientific">Acaulospora colombiana</name>
    <dbReference type="NCBI Taxonomy" id="27376"/>
    <lineage>
        <taxon>Eukaryota</taxon>
        <taxon>Fungi</taxon>
        <taxon>Fungi incertae sedis</taxon>
        <taxon>Mucoromycota</taxon>
        <taxon>Glomeromycotina</taxon>
        <taxon>Glomeromycetes</taxon>
        <taxon>Diversisporales</taxon>
        <taxon>Acaulosporaceae</taxon>
        <taxon>Acaulospora</taxon>
    </lineage>
</organism>
<name>A0ACA9KM26_9GLOM</name>